<dbReference type="AlphaFoldDB" id="A0AAV5S6K0"/>
<dbReference type="GO" id="GO:0045197">
    <property type="term" value="P:establishment or maintenance of epithelial cell apical/basal polarity"/>
    <property type="evidence" value="ECO:0007669"/>
    <property type="project" value="TreeGrafter"/>
</dbReference>
<dbReference type="PANTHER" id="PTHR23119:SF51">
    <property type="entry name" value="DISKS LARGE 1 TUMOR SUPPRESSOR PROTEIN"/>
    <property type="match status" value="1"/>
</dbReference>
<evidence type="ECO:0000313" key="7">
    <source>
        <dbReference type="Proteomes" id="UP001432027"/>
    </source>
</evidence>
<reference evidence="6" key="1">
    <citation type="submission" date="2023-10" db="EMBL/GenBank/DDBJ databases">
        <title>Genome assembly of Pristionchus species.</title>
        <authorList>
            <person name="Yoshida K."/>
            <person name="Sommer R.J."/>
        </authorList>
    </citation>
    <scope>NUCLEOTIDE SEQUENCE</scope>
    <source>
        <strain evidence="6">RS0144</strain>
    </source>
</reference>
<feature type="non-terminal residue" evidence="6">
    <location>
        <position position="1"/>
    </location>
</feature>
<dbReference type="GO" id="GO:0043113">
    <property type="term" value="P:receptor clustering"/>
    <property type="evidence" value="ECO:0007669"/>
    <property type="project" value="TreeGrafter"/>
</dbReference>
<feature type="region of interest" description="Disordered" evidence="3">
    <location>
        <begin position="145"/>
        <end position="165"/>
    </location>
</feature>
<accession>A0AAV5S6K0</accession>
<dbReference type="PROSITE" id="PS50106">
    <property type="entry name" value="PDZ"/>
    <property type="match status" value="1"/>
</dbReference>
<dbReference type="Pfam" id="PF00595">
    <property type="entry name" value="PDZ"/>
    <property type="match status" value="1"/>
</dbReference>
<keyword evidence="7" id="KW-1185">Reference proteome</keyword>
<gene>
    <name evidence="6" type="ORF">PENTCL1PPCAC_90</name>
</gene>
<evidence type="ECO:0000259" key="5">
    <source>
        <dbReference type="PROSITE" id="PS50106"/>
    </source>
</evidence>
<evidence type="ECO:0000256" key="1">
    <source>
        <dbReference type="ARBA" id="ARBA00004370"/>
    </source>
</evidence>
<name>A0AAV5S6K0_9BILA</name>
<keyword evidence="4" id="KW-1133">Transmembrane helix</keyword>
<evidence type="ECO:0000256" key="4">
    <source>
        <dbReference type="SAM" id="Phobius"/>
    </source>
</evidence>
<feature type="domain" description="PDZ" evidence="5">
    <location>
        <begin position="42"/>
        <end position="116"/>
    </location>
</feature>
<dbReference type="Proteomes" id="UP001432027">
    <property type="component" value="Unassembled WGS sequence"/>
</dbReference>
<dbReference type="GO" id="GO:0097120">
    <property type="term" value="P:receptor localization to synapse"/>
    <property type="evidence" value="ECO:0007669"/>
    <property type="project" value="TreeGrafter"/>
</dbReference>
<keyword evidence="4" id="KW-0812">Transmembrane</keyword>
<evidence type="ECO:0000256" key="2">
    <source>
        <dbReference type="ARBA" id="ARBA00023136"/>
    </source>
</evidence>
<evidence type="ECO:0000256" key="3">
    <source>
        <dbReference type="SAM" id="MobiDB-lite"/>
    </source>
</evidence>
<sequence length="255" mass="27402">AEMTHGTLMEERTHDVDLLPASSSQSANKMIPQVELPTDAVNIVLTKDEYGFGFNVVGGSDSQHLPGDSGIFVSLIKEDGVAARDGRLKEGDKILSVNGMDLTDTTHDGAVKVLREIKVFTETTLAVQQHAELTALVQQIMPLASSPFSRPPEDPKPKPSSNGTAAALSFGAADTVSIKGALFGAGRKRDEDEESIYAPSTHSIIDDVPRTPKKKKNLYEKVTPLLTEITYVGIGLAALSAACFVVYKIVVRQRQ</sequence>
<dbReference type="EMBL" id="BTSX01000001">
    <property type="protein sequence ID" value="GMS77915.1"/>
    <property type="molecule type" value="Genomic_DNA"/>
</dbReference>
<dbReference type="SUPFAM" id="SSF50156">
    <property type="entry name" value="PDZ domain-like"/>
    <property type="match status" value="1"/>
</dbReference>
<dbReference type="InterPro" id="IPR050614">
    <property type="entry name" value="Synaptic_Scaffolding_LAP-MAGUK"/>
</dbReference>
<dbReference type="GO" id="GO:0019901">
    <property type="term" value="F:protein kinase binding"/>
    <property type="evidence" value="ECO:0007669"/>
    <property type="project" value="TreeGrafter"/>
</dbReference>
<dbReference type="InterPro" id="IPR001478">
    <property type="entry name" value="PDZ"/>
</dbReference>
<evidence type="ECO:0000313" key="6">
    <source>
        <dbReference type="EMBL" id="GMS77915.1"/>
    </source>
</evidence>
<dbReference type="GO" id="GO:0016323">
    <property type="term" value="C:basolateral plasma membrane"/>
    <property type="evidence" value="ECO:0007669"/>
    <property type="project" value="TreeGrafter"/>
</dbReference>
<dbReference type="GO" id="GO:0030054">
    <property type="term" value="C:cell junction"/>
    <property type="evidence" value="ECO:0007669"/>
    <property type="project" value="TreeGrafter"/>
</dbReference>
<dbReference type="InterPro" id="IPR036034">
    <property type="entry name" value="PDZ_sf"/>
</dbReference>
<comment type="caution">
    <text evidence="6">The sequence shown here is derived from an EMBL/GenBank/DDBJ whole genome shotgun (WGS) entry which is preliminary data.</text>
</comment>
<comment type="subcellular location">
    <subcellularLocation>
        <location evidence="1">Membrane</location>
    </subcellularLocation>
</comment>
<dbReference type="PANTHER" id="PTHR23119">
    <property type="entry name" value="DISCS LARGE"/>
    <property type="match status" value="1"/>
</dbReference>
<dbReference type="Gene3D" id="2.30.42.10">
    <property type="match status" value="1"/>
</dbReference>
<proteinExistence type="predicted"/>
<protein>
    <recommendedName>
        <fullName evidence="5">PDZ domain-containing protein</fullName>
    </recommendedName>
</protein>
<keyword evidence="2 4" id="KW-0472">Membrane</keyword>
<feature type="transmembrane region" description="Helical" evidence="4">
    <location>
        <begin position="229"/>
        <end position="250"/>
    </location>
</feature>
<organism evidence="6 7">
    <name type="scientific">Pristionchus entomophagus</name>
    <dbReference type="NCBI Taxonomy" id="358040"/>
    <lineage>
        <taxon>Eukaryota</taxon>
        <taxon>Metazoa</taxon>
        <taxon>Ecdysozoa</taxon>
        <taxon>Nematoda</taxon>
        <taxon>Chromadorea</taxon>
        <taxon>Rhabditida</taxon>
        <taxon>Rhabditina</taxon>
        <taxon>Diplogasteromorpha</taxon>
        <taxon>Diplogasteroidea</taxon>
        <taxon>Neodiplogasteridae</taxon>
        <taxon>Pristionchus</taxon>
    </lineage>
</organism>
<dbReference type="SMART" id="SM00228">
    <property type="entry name" value="PDZ"/>
    <property type="match status" value="1"/>
</dbReference>
<dbReference type="GO" id="GO:0098609">
    <property type="term" value="P:cell-cell adhesion"/>
    <property type="evidence" value="ECO:0007669"/>
    <property type="project" value="TreeGrafter"/>
</dbReference>